<dbReference type="InterPro" id="IPR035892">
    <property type="entry name" value="C2_domain_sf"/>
</dbReference>
<dbReference type="InterPro" id="IPR000008">
    <property type="entry name" value="C2_dom"/>
</dbReference>
<dbReference type="CDD" id="cd04051">
    <property type="entry name" value="C2_SRC2_like"/>
    <property type="match status" value="1"/>
</dbReference>
<feature type="domain" description="C2" evidence="2">
    <location>
        <begin position="1"/>
        <end position="109"/>
    </location>
</feature>
<organism evidence="3 4">
    <name type="scientific">Riccia fluitans</name>
    <dbReference type="NCBI Taxonomy" id="41844"/>
    <lineage>
        <taxon>Eukaryota</taxon>
        <taxon>Viridiplantae</taxon>
        <taxon>Streptophyta</taxon>
        <taxon>Embryophyta</taxon>
        <taxon>Marchantiophyta</taxon>
        <taxon>Marchantiopsida</taxon>
        <taxon>Marchantiidae</taxon>
        <taxon>Marchantiales</taxon>
        <taxon>Ricciaceae</taxon>
        <taxon>Riccia</taxon>
    </lineage>
</organism>
<comment type="caution">
    <text evidence="3">The sequence shown here is derived from an EMBL/GenBank/DDBJ whole genome shotgun (WGS) entry which is preliminary data.</text>
</comment>
<proteinExistence type="predicted"/>
<dbReference type="AlphaFoldDB" id="A0ABD1YSN6"/>
<dbReference type="EMBL" id="JBHFFA010000003">
    <property type="protein sequence ID" value="KAL2633675.1"/>
    <property type="molecule type" value="Genomic_DNA"/>
</dbReference>
<evidence type="ECO:0000313" key="3">
    <source>
        <dbReference type="EMBL" id="KAL2633675.1"/>
    </source>
</evidence>
<dbReference type="Pfam" id="PF00168">
    <property type="entry name" value="C2"/>
    <property type="match status" value="1"/>
</dbReference>
<dbReference type="Proteomes" id="UP001605036">
    <property type="component" value="Unassembled WGS sequence"/>
</dbReference>
<dbReference type="SMART" id="SM00239">
    <property type="entry name" value="C2"/>
    <property type="match status" value="1"/>
</dbReference>
<feature type="compositionally biased region" description="Pro residues" evidence="1">
    <location>
        <begin position="182"/>
        <end position="238"/>
    </location>
</feature>
<feature type="region of interest" description="Disordered" evidence="1">
    <location>
        <begin position="105"/>
        <end position="130"/>
    </location>
</feature>
<keyword evidence="4" id="KW-1185">Reference proteome</keyword>
<gene>
    <name evidence="3" type="ORF">R1flu_005154</name>
</gene>
<accession>A0ABD1YSN6</accession>
<sequence length="279" mass="30087">MVEERTIDLTLISATDLKKCVKFGKQTCYAVAYIYSKQRRQTRTDKDGGTDPSWNETVTLTCDEQQLLAGRLVITVEVYSVGTFSDKLIGSVAIPISDIAKDALGGKEAKEDKEGEEKEEKDKEKEHAPQYLAFEVHRPSGKTKGVLNVAVKFGGKRTIQTYPSQPYGQSSSAAPPQASYPGYPPAPGYPNQYPPQPYGGPPGYPNQYPPQQGPYYPQQPAPYYPQQPPVYYQQPPPRRGGGGAGLGFGAGLLGGAIGGLLVADAIDDIGDDGGDYGDF</sequence>
<dbReference type="InterPro" id="IPR044750">
    <property type="entry name" value="C2_SRC2/BAP"/>
</dbReference>
<protein>
    <recommendedName>
        <fullName evidence="2">C2 domain-containing protein</fullName>
    </recommendedName>
</protein>
<feature type="compositionally biased region" description="Basic and acidic residues" evidence="1">
    <location>
        <begin position="105"/>
        <end position="128"/>
    </location>
</feature>
<evidence type="ECO:0000256" key="1">
    <source>
        <dbReference type="SAM" id="MobiDB-lite"/>
    </source>
</evidence>
<feature type="region of interest" description="Disordered" evidence="1">
    <location>
        <begin position="161"/>
        <end position="247"/>
    </location>
</feature>
<feature type="compositionally biased region" description="Low complexity" evidence="1">
    <location>
        <begin position="162"/>
        <end position="181"/>
    </location>
</feature>
<dbReference type="SUPFAM" id="SSF49562">
    <property type="entry name" value="C2 domain (Calcium/lipid-binding domain, CaLB)"/>
    <property type="match status" value="1"/>
</dbReference>
<reference evidence="3 4" key="1">
    <citation type="submission" date="2024-09" db="EMBL/GenBank/DDBJ databases">
        <title>Chromosome-scale assembly of Riccia fluitans.</title>
        <authorList>
            <person name="Paukszto L."/>
            <person name="Sawicki J."/>
            <person name="Karawczyk K."/>
            <person name="Piernik-Szablinska J."/>
            <person name="Szczecinska M."/>
            <person name="Mazdziarz M."/>
        </authorList>
    </citation>
    <scope>NUCLEOTIDE SEQUENCE [LARGE SCALE GENOMIC DNA]</scope>
    <source>
        <strain evidence="3">Rf_01</strain>
        <tissue evidence="3">Aerial parts of the thallus</tissue>
    </source>
</reference>
<evidence type="ECO:0000259" key="2">
    <source>
        <dbReference type="PROSITE" id="PS50004"/>
    </source>
</evidence>
<dbReference type="PANTHER" id="PTHR32246:SF173">
    <property type="entry name" value="C2 DOMAIN-CONTAINING PROTEIN"/>
    <property type="match status" value="1"/>
</dbReference>
<dbReference type="PROSITE" id="PS50004">
    <property type="entry name" value="C2"/>
    <property type="match status" value="1"/>
</dbReference>
<evidence type="ECO:0000313" key="4">
    <source>
        <dbReference type="Proteomes" id="UP001605036"/>
    </source>
</evidence>
<name>A0ABD1YSN6_9MARC</name>
<dbReference type="PANTHER" id="PTHR32246">
    <property type="entry name" value="INGRESSION PROTEIN FIC1"/>
    <property type="match status" value="1"/>
</dbReference>
<dbReference type="Gene3D" id="2.60.40.150">
    <property type="entry name" value="C2 domain"/>
    <property type="match status" value="1"/>
</dbReference>